<feature type="transmembrane region" description="Helical" evidence="1">
    <location>
        <begin position="303"/>
        <end position="323"/>
    </location>
</feature>
<accession>A0A5M8QT09</accession>
<feature type="transmembrane region" description="Helical" evidence="1">
    <location>
        <begin position="374"/>
        <end position="394"/>
    </location>
</feature>
<keyword evidence="1" id="KW-1133">Transmembrane helix</keyword>
<dbReference type="AlphaFoldDB" id="A0A5M8QT09"/>
<feature type="transmembrane region" description="Helical" evidence="1">
    <location>
        <begin position="26"/>
        <end position="45"/>
    </location>
</feature>
<feature type="transmembrane region" description="Helical" evidence="1">
    <location>
        <begin position="105"/>
        <end position="124"/>
    </location>
</feature>
<name>A0A5M8QT09_9BACT</name>
<reference evidence="2 4" key="1">
    <citation type="submission" date="2019-07" db="EMBL/GenBank/DDBJ databases">
        <authorList>
            <person name="Qu J.-H."/>
        </authorList>
    </citation>
    <scope>NUCLEOTIDE SEQUENCE [LARGE SCALE GENOMIC DNA]</scope>
    <source>
        <strain evidence="2 4">MDT1-10-3</strain>
    </source>
</reference>
<feature type="transmembrane region" description="Helical" evidence="1">
    <location>
        <begin position="335"/>
        <end position="354"/>
    </location>
</feature>
<reference evidence="2 4" key="2">
    <citation type="submission" date="2019-09" db="EMBL/GenBank/DDBJ databases">
        <title>A bacterium isolated from glacier soil.</title>
        <authorList>
            <person name="Liu Q."/>
        </authorList>
    </citation>
    <scope>NUCLEOTIDE SEQUENCE [LARGE SCALE GENOMIC DNA]</scope>
    <source>
        <strain evidence="2 4">MDT1-10-3</strain>
    </source>
</reference>
<gene>
    <name evidence="3" type="ORF">ACD591_14820</name>
    <name evidence="2" type="ORF">FOE74_04505</name>
</gene>
<comment type="caution">
    <text evidence="2">The sequence shown here is derived from an EMBL/GenBank/DDBJ whole genome shotgun (WGS) entry which is preliminary data.</text>
</comment>
<evidence type="ECO:0000313" key="3">
    <source>
        <dbReference type="EMBL" id="MFA1772572.1"/>
    </source>
</evidence>
<evidence type="ECO:0000256" key="1">
    <source>
        <dbReference type="SAM" id="Phobius"/>
    </source>
</evidence>
<dbReference type="RefSeq" id="WP_149097386.1">
    <property type="nucleotide sequence ID" value="NZ_BMMG01000001.1"/>
</dbReference>
<keyword evidence="1" id="KW-0472">Membrane</keyword>
<feature type="transmembrane region" description="Helical" evidence="1">
    <location>
        <begin position="154"/>
        <end position="174"/>
    </location>
</feature>
<dbReference type="Proteomes" id="UP000323866">
    <property type="component" value="Unassembled WGS sequence"/>
</dbReference>
<sequence length="566" mass="64244">MVFLKGLPLARQKTQTLESSPIKNTLIRDCIFLGAVVLVVQGLVVHKLGFYSDDWAFLSIFHHTADKSWLNLIQSFFSQDQVARMRPIQIVNLATLYWMFGTDPLGYHIANSFFLLLVILLFYLSLRALSLPHLLSVSIPLVFALLPNYSTDRIWLATFQTNISIAFFFLNFLALTQVVKEDGNRVWRWGILATFSVVISLLAYEIILPMFLINFSLLAWDRKRGLHILQTGFSSRQRLILLLNVLAFGLCIIYKSIISVRTGGFHSSYWEHILYVYDAGMRNDFIAYGLKLPKVIWKIFSTYLQPSLLVIGLLLGMLIFLYLRRTREVTYGASDWLKVLVAGMIVYWMGYLIFLTTSQFMVHPTGLANRVTMAASIGIAITFIGFSGFLSCWIPSANIRRNFLPLAVAGIAFCGFIINCTIATFYHQAFPVQLKVLTDLRTAVPSLSNNSVVLIDGVCPYVGPAPVLECHWDVTGILRIFYDLENVQGDFRNKNFRHNSQGVTTSIYGEERFYPYHENLIIYNHQTNQKTVLKNATVAEAYFKNSTFNSSNSCPVGEEGYGVNIF</sequence>
<proteinExistence type="predicted"/>
<evidence type="ECO:0000313" key="2">
    <source>
        <dbReference type="EMBL" id="KAA6437766.1"/>
    </source>
</evidence>
<dbReference type="Proteomes" id="UP001570846">
    <property type="component" value="Unassembled WGS sequence"/>
</dbReference>
<feature type="transmembrane region" description="Helical" evidence="1">
    <location>
        <begin position="186"/>
        <end position="219"/>
    </location>
</feature>
<dbReference type="OrthoDB" id="975717at2"/>
<keyword evidence="5" id="KW-1185">Reference proteome</keyword>
<dbReference type="EMBL" id="JBGOGF010000008">
    <property type="protein sequence ID" value="MFA1772572.1"/>
    <property type="molecule type" value="Genomic_DNA"/>
</dbReference>
<protein>
    <recommendedName>
        <fullName evidence="6">Glycosyltransferase RgtA/B/C/D-like domain-containing protein</fullName>
    </recommendedName>
</protein>
<reference evidence="3 5" key="3">
    <citation type="submission" date="2024-08" db="EMBL/GenBank/DDBJ databases">
        <authorList>
            <person name="Wei W."/>
        </authorList>
    </citation>
    <scope>NUCLEOTIDE SEQUENCE [LARGE SCALE GENOMIC DNA]</scope>
    <source>
        <strain evidence="3 5">XU2</strain>
    </source>
</reference>
<evidence type="ECO:0000313" key="5">
    <source>
        <dbReference type="Proteomes" id="UP001570846"/>
    </source>
</evidence>
<evidence type="ECO:0000313" key="4">
    <source>
        <dbReference type="Proteomes" id="UP000323866"/>
    </source>
</evidence>
<keyword evidence="1" id="KW-0812">Transmembrane</keyword>
<feature type="transmembrane region" description="Helical" evidence="1">
    <location>
        <begin position="406"/>
        <end position="426"/>
    </location>
</feature>
<evidence type="ECO:0008006" key="6">
    <source>
        <dbReference type="Google" id="ProtNLM"/>
    </source>
</evidence>
<dbReference type="EMBL" id="VKKZ01000010">
    <property type="protein sequence ID" value="KAA6437766.1"/>
    <property type="molecule type" value="Genomic_DNA"/>
</dbReference>
<organism evidence="2 4">
    <name type="scientific">Rufibacter glacialis</name>
    <dbReference type="NCBI Taxonomy" id="1259555"/>
    <lineage>
        <taxon>Bacteria</taxon>
        <taxon>Pseudomonadati</taxon>
        <taxon>Bacteroidota</taxon>
        <taxon>Cytophagia</taxon>
        <taxon>Cytophagales</taxon>
        <taxon>Hymenobacteraceae</taxon>
        <taxon>Rufibacter</taxon>
    </lineage>
</organism>
<feature type="transmembrane region" description="Helical" evidence="1">
    <location>
        <begin position="239"/>
        <end position="258"/>
    </location>
</feature>